<sequence>MMMKPEEEVRLRSTKHKMETIMVKTTPLIWMKITPLRWVYKKGIKTLDSPIKNIANPIPILIWQDITKQSTYHLTHRNGLTMKEVVQTILKKRRKTHKHNQSGSQQNPPGMAKHRAIIRVKAIKV</sequence>
<accession>A0A8D8SJN1</accession>
<reference evidence="2" key="1">
    <citation type="submission" date="2021-05" db="EMBL/GenBank/DDBJ databases">
        <authorList>
            <person name="Alioto T."/>
            <person name="Alioto T."/>
            <person name="Gomez Garrido J."/>
        </authorList>
    </citation>
    <scope>NUCLEOTIDE SEQUENCE</scope>
</reference>
<evidence type="ECO:0000313" key="2">
    <source>
        <dbReference type="EMBL" id="CAG6669390.1"/>
    </source>
</evidence>
<protein>
    <submittedName>
        <fullName evidence="2">Uncharacterized protein</fullName>
    </submittedName>
</protein>
<evidence type="ECO:0000256" key="1">
    <source>
        <dbReference type="SAM" id="MobiDB-lite"/>
    </source>
</evidence>
<proteinExistence type="predicted"/>
<dbReference type="EMBL" id="HBUF01221000">
    <property type="protein sequence ID" value="CAG6669390.1"/>
    <property type="molecule type" value="Transcribed_RNA"/>
</dbReference>
<organism evidence="2">
    <name type="scientific">Cacopsylla melanoneura</name>
    <dbReference type="NCBI Taxonomy" id="428564"/>
    <lineage>
        <taxon>Eukaryota</taxon>
        <taxon>Metazoa</taxon>
        <taxon>Ecdysozoa</taxon>
        <taxon>Arthropoda</taxon>
        <taxon>Hexapoda</taxon>
        <taxon>Insecta</taxon>
        <taxon>Pterygota</taxon>
        <taxon>Neoptera</taxon>
        <taxon>Paraneoptera</taxon>
        <taxon>Hemiptera</taxon>
        <taxon>Sternorrhyncha</taxon>
        <taxon>Psylloidea</taxon>
        <taxon>Psyllidae</taxon>
        <taxon>Psyllinae</taxon>
        <taxon>Cacopsylla</taxon>
    </lineage>
</organism>
<feature type="region of interest" description="Disordered" evidence="1">
    <location>
        <begin position="93"/>
        <end position="113"/>
    </location>
</feature>
<name>A0A8D8SJN1_9HEMI</name>
<dbReference type="AlphaFoldDB" id="A0A8D8SJN1"/>
<dbReference type="EMBL" id="HBUF01221001">
    <property type="protein sequence ID" value="CAG6669391.1"/>
    <property type="molecule type" value="Transcribed_RNA"/>
</dbReference>